<keyword evidence="3 8" id="KW-0479">Metal-binding</keyword>
<evidence type="ECO:0000256" key="5">
    <source>
        <dbReference type="ARBA" id="ARBA00022842"/>
    </source>
</evidence>
<reference evidence="10 11" key="1">
    <citation type="submission" date="2018-07" db="EMBL/GenBank/DDBJ databases">
        <title>Genomic Encyclopedia of Type Strains, Phase IV (KMG-IV): sequencing the most valuable type-strain genomes for metagenomic binning, comparative biology and taxonomic classification.</title>
        <authorList>
            <person name="Goeker M."/>
        </authorList>
    </citation>
    <scope>NUCLEOTIDE SEQUENCE [LARGE SCALE GENOMIC DNA]</scope>
    <source>
        <strain evidence="10 11">DSM 21352</strain>
    </source>
</reference>
<dbReference type="EMBL" id="QQAV01000012">
    <property type="protein sequence ID" value="RDI19507.1"/>
    <property type="molecule type" value="Genomic_DNA"/>
</dbReference>
<dbReference type="Proteomes" id="UP000255265">
    <property type="component" value="Unassembled WGS sequence"/>
</dbReference>
<keyword evidence="5 8" id="KW-0460">Magnesium</keyword>
<name>A0A370FA36_9BURK</name>
<comment type="caution">
    <text evidence="8">Lacks conserved residue(s) required for the propagation of feature annotation.</text>
</comment>
<dbReference type="NCBIfam" id="TIGR02665">
    <property type="entry name" value="molyb_mobA"/>
    <property type="match status" value="1"/>
</dbReference>
<evidence type="ECO:0000256" key="6">
    <source>
        <dbReference type="ARBA" id="ARBA00023134"/>
    </source>
</evidence>
<evidence type="ECO:0000313" key="10">
    <source>
        <dbReference type="EMBL" id="RDI19507.1"/>
    </source>
</evidence>
<sequence length="217" mass="22979">MSAADEPLHHPPAPRTAALTGAVLAGGQGRRMGGADKGLQPYRGQPLAFNALQRLQPQVDACLISANRHLPTYETFGVPVVQDSIAGFAGPLAGMLAAMERCTTPWLLTVPCDVPAFPPDLAARLLQAARSAGADIAIPTVRSGPGDDDARPQPVFCLVHTRLHASLCDWLARGERRVMGWARQQGAQLVPFDQPGDPAAFANINTLEALAALNDQR</sequence>
<dbReference type="Gene3D" id="3.90.550.10">
    <property type="entry name" value="Spore Coat Polysaccharide Biosynthesis Protein SpsA, Chain A"/>
    <property type="match status" value="1"/>
</dbReference>
<keyword evidence="4 8" id="KW-0547">Nucleotide-binding</keyword>
<dbReference type="InterPro" id="IPR029044">
    <property type="entry name" value="Nucleotide-diphossugar_trans"/>
</dbReference>
<gene>
    <name evidence="8" type="primary">mobA</name>
    <name evidence="10" type="ORF">DFR41_11213</name>
</gene>
<keyword evidence="2 8" id="KW-0808">Transferase</keyword>
<dbReference type="GO" id="GO:0061603">
    <property type="term" value="F:molybdenum cofactor guanylyltransferase activity"/>
    <property type="evidence" value="ECO:0007669"/>
    <property type="project" value="UniProtKB-EC"/>
</dbReference>
<feature type="binding site" evidence="8">
    <location>
        <begin position="24"/>
        <end position="26"/>
    </location>
    <ligand>
        <name>GTP</name>
        <dbReference type="ChEBI" id="CHEBI:37565"/>
    </ligand>
</feature>
<dbReference type="InterPro" id="IPR025877">
    <property type="entry name" value="MobA-like_NTP_Trfase"/>
</dbReference>
<comment type="cofactor">
    <cofactor evidence="8">
        <name>Mg(2+)</name>
        <dbReference type="ChEBI" id="CHEBI:18420"/>
    </cofactor>
</comment>
<accession>A0A370FA36</accession>
<dbReference type="RefSeq" id="WP_425326724.1">
    <property type="nucleotide sequence ID" value="NZ_QQAV01000012.1"/>
</dbReference>
<comment type="subunit">
    <text evidence="8">Monomer.</text>
</comment>
<comment type="caution">
    <text evidence="10">The sequence shown here is derived from an EMBL/GenBank/DDBJ whole genome shotgun (WGS) entry which is preliminary data.</text>
</comment>
<keyword evidence="6 8" id="KW-0342">GTP-binding</keyword>
<dbReference type="GO" id="GO:1902758">
    <property type="term" value="P:bis(molybdopterin guanine dinucleotide)molybdenum biosynthetic process"/>
    <property type="evidence" value="ECO:0007669"/>
    <property type="project" value="TreeGrafter"/>
</dbReference>
<dbReference type="EC" id="2.7.7.77" evidence="8"/>
<keyword evidence="1 8" id="KW-0963">Cytoplasm</keyword>
<dbReference type="InterPro" id="IPR013482">
    <property type="entry name" value="Molybde_CF_guanTrfase"/>
</dbReference>
<feature type="binding site" evidence="8">
    <location>
        <position position="113"/>
    </location>
    <ligand>
        <name>GTP</name>
        <dbReference type="ChEBI" id="CHEBI:37565"/>
    </ligand>
</feature>
<keyword evidence="10" id="KW-0548">Nucleotidyltransferase</keyword>
<dbReference type="GO" id="GO:0005525">
    <property type="term" value="F:GTP binding"/>
    <property type="evidence" value="ECO:0007669"/>
    <property type="project" value="UniProtKB-UniRule"/>
</dbReference>
<dbReference type="CDD" id="cd02503">
    <property type="entry name" value="MobA"/>
    <property type="match status" value="1"/>
</dbReference>
<feature type="binding site" evidence="8">
    <location>
        <position position="37"/>
    </location>
    <ligand>
        <name>GTP</name>
        <dbReference type="ChEBI" id="CHEBI:37565"/>
    </ligand>
</feature>
<evidence type="ECO:0000256" key="2">
    <source>
        <dbReference type="ARBA" id="ARBA00022679"/>
    </source>
</evidence>
<evidence type="ECO:0000256" key="3">
    <source>
        <dbReference type="ARBA" id="ARBA00022723"/>
    </source>
</evidence>
<dbReference type="Pfam" id="PF12804">
    <property type="entry name" value="NTP_transf_3"/>
    <property type="match status" value="1"/>
</dbReference>
<feature type="binding site" evidence="8">
    <location>
        <position position="113"/>
    </location>
    <ligand>
        <name>Mg(2+)</name>
        <dbReference type="ChEBI" id="CHEBI:18420"/>
    </ligand>
</feature>
<dbReference type="PANTHER" id="PTHR19136">
    <property type="entry name" value="MOLYBDENUM COFACTOR GUANYLYLTRANSFERASE"/>
    <property type="match status" value="1"/>
</dbReference>
<dbReference type="PANTHER" id="PTHR19136:SF81">
    <property type="entry name" value="MOLYBDENUM COFACTOR GUANYLYLTRANSFERASE"/>
    <property type="match status" value="1"/>
</dbReference>
<feature type="binding site" evidence="8">
    <location>
        <position position="83"/>
    </location>
    <ligand>
        <name>GTP</name>
        <dbReference type="ChEBI" id="CHEBI:37565"/>
    </ligand>
</feature>
<dbReference type="GO" id="GO:0046872">
    <property type="term" value="F:metal ion binding"/>
    <property type="evidence" value="ECO:0007669"/>
    <property type="project" value="UniProtKB-KW"/>
</dbReference>
<proteinExistence type="inferred from homology"/>
<evidence type="ECO:0000256" key="1">
    <source>
        <dbReference type="ARBA" id="ARBA00022490"/>
    </source>
</evidence>
<comment type="function">
    <text evidence="8">Transfers a GMP moiety from GTP to Mo-molybdopterin (Mo-MPT) cofactor (Moco or molybdenum cofactor) to form Mo-molybdopterin guanine dinucleotide (Mo-MGD) cofactor.</text>
</comment>
<keyword evidence="7 8" id="KW-0501">Molybdenum cofactor biosynthesis</keyword>
<dbReference type="SUPFAM" id="SSF53448">
    <property type="entry name" value="Nucleotide-diphospho-sugar transferases"/>
    <property type="match status" value="1"/>
</dbReference>
<evidence type="ECO:0000259" key="9">
    <source>
        <dbReference type="Pfam" id="PF12804"/>
    </source>
</evidence>
<dbReference type="GO" id="GO:0005737">
    <property type="term" value="C:cytoplasm"/>
    <property type="evidence" value="ECO:0007669"/>
    <property type="project" value="UniProtKB-SubCell"/>
</dbReference>
<comment type="domain">
    <text evidence="8">The N-terminal domain determines nucleotide recognition and specific binding, while the C-terminal domain determines the specific binding to the target protein.</text>
</comment>
<evidence type="ECO:0000256" key="4">
    <source>
        <dbReference type="ARBA" id="ARBA00022741"/>
    </source>
</evidence>
<protein>
    <recommendedName>
        <fullName evidence="8">Molybdenum cofactor guanylyltransferase</fullName>
        <shortName evidence="8">MoCo guanylyltransferase</shortName>
        <ecNumber evidence="8">2.7.7.77</ecNumber>
    </recommendedName>
    <alternativeName>
        <fullName evidence="8">GTP:molybdopterin guanylyltransferase</fullName>
    </alternativeName>
    <alternativeName>
        <fullName evidence="8">Mo-MPT guanylyltransferase</fullName>
    </alternativeName>
    <alternativeName>
        <fullName evidence="8">Molybdopterin guanylyltransferase</fullName>
    </alternativeName>
    <alternativeName>
        <fullName evidence="8">Molybdopterin-guanine dinucleotide synthase</fullName>
        <shortName evidence="8">MGD synthase</shortName>
    </alternativeName>
</protein>
<comment type="similarity">
    <text evidence="8">Belongs to the MobA family.</text>
</comment>
<evidence type="ECO:0000256" key="8">
    <source>
        <dbReference type="HAMAP-Rule" id="MF_00316"/>
    </source>
</evidence>
<evidence type="ECO:0000313" key="11">
    <source>
        <dbReference type="Proteomes" id="UP000255265"/>
    </source>
</evidence>
<dbReference type="HAMAP" id="MF_00316">
    <property type="entry name" value="MobA"/>
    <property type="match status" value="1"/>
</dbReference>
<keyword evidence="11" id="KW-1185">Reference proteome</keyword>
<organism evidence="10 11">
    <name type="scientific">Pseudacidovorax intermedius</name>
    <dbReference type="NCBI Taxonomy" id="433924"/>
    <lineage>
        <taxon>Bacteria</taxon>
        <taxon>Pseudomonadati</taxon>
        <taxon>Pseudomonadota</taxon>
        <taxon>Betaproteobacteria</taxon>
        <taxon>Burkholderiales</taxon>
        <taxon>Comamonadaceae</taxon>
        <taxon>Pseudacidovorax</taxon>
    </lineage>
</organism>
<comment type="catalytic activity">
    <reaction evidence="8">
        <text>Mo-molybdopterin + GTP + H(+) = Mo-molybdopterin guanine dinucleotide + diphosphate</text>
        <dbReference type="Rhea" id="RHEA:34243"/>
        <dbReference type="ChEBI" id="CHEBI:15378"/>
        <dbReference type="ChEBI" id="CHEBI:33019"/>
        <dbReference type="ChEBI" id="CHEBI:37565"/>
        <dbReference type="ChEBI" id="CHEBI:71302"/>
        <dbReference type="ChEBI" id="CHEBI:71310"/>
        <dbReference type="EC" id="2.7.7.77"/>
    </reaction>
</comment>
<feature type="domain" description="MobA-like NTP transferase" evidence="9">
    <location>
        <begin position="21"/>
        <end position="180"/>
    </location>
</feature>
<evidence type="ECO:0000256" key="7">
    <source>
        <dbReference type="ARBA" id="ARBA00023150"/>
    </source>
</evidence>
<dbReference type="AlphaFoldDB" id="A0A370FA36"/>
<comment type="subcellular location">
    <subcellularLocation>
        <location evidence="8">Cytoplasm</location>
    </subcellularLocation>
</comment>